<name>A0A2J7ZTN0_9CHLO</name>
<dbReference type="InterPro" id="IPR001753">
    <property type="entry name" value="Enoyl-CoA_hydra/iso"/>
</dbReference>
<dbReference type="EMBL" id="PGGS01000481">
    <property type="protein sequence ID" value="PNH03627.1"/>
    <property type="molecule type" value="Genomic_DNA"/>
</dbReference>
<keyword evidence="2" id="KW-0456">Lyase</keyword>
<dbReference type="Gene3D" id="3.90.226.10">
    <property type="entry name" value="2-enoyl-CoA Hydratase, Chain A, domain 1"/>
    <property type="match status" value="1"/>
</dbReference>
<evidence type="ECO:0000313" key="5">
    <source>
        <dbReference type="Proteomes" id="UP000236333"/>
    </source>
</evidence>
<organism evidence="4 5">
    <name type="scientific">Tetrabaena socialis</name>
    <dbReference type="NCBI Taxonomy" id="47790"/>
    <lineage>
        <taxon>Eukaryota</taxon>
        <taxon>Viridiplantae</taxon>
        <taxon>Chlorophyta</taxon>
        <taxon>core chlorophytes</taxon>
        <taxon>Chlorophyceae</taxon>
        <taxon>CS clade</taxon>
        <taxon>Chlamydomonadales</taxon>
        <taxon>Tetrabaenaceae</taxon>
        <taxon>Tetrabaena</taxon>
    </lineage>
</organism>
<reference evidence="4 5" key="1">
    <citation type="journal article" date="2017" name="Mol. Biol. Evol.">
        <title>The 4-celled Tetrabaena socialis nuclear genome reveals the essential components for genetic control of cell number at the origin of multicellularity in the volvocine lineage.</title>
        <authorList>
            <person name="Featherston J."/>
            <person name="Arakaki Y."/>
            <person name="Hanschen E.R."/>
            <person name="Ferris P.J."/>
            <person name="Michod R.E."/>
            <person name="Olson B.J.S.C."/>
            <person name="Nozaki H."/>
            <person name="Durand P.M."/>
        </authorList>
    </citation>
    <scope>NUCLEOTIDE SEQUENCE [LARGE SCALE GENOMIC DNA]</scope>
    <source>
        <strain evidence="4 5">NIES-571</strain>
    </source>
</reference>
<dbReference type="PANTHER" id="PTHR23309:SF49">
    <property type="entry name" value="PEROXISOMAL BIFUNCTIONAL ENZYME"/>
    <property type="match status" value="1"/>
</dbReference>
<gene>
    <name evidence="4" type="ORF">TSOC_010293</name>
</gene>
<dbReference type="CDD" id="cd06558">
    <property type="entry name" value="crotonase-like"/>
    <property type="match status" value="1"/>
</dbReference>
<evidence type="ECO:0000313" key="4">
    <source>
        <dbReference type="EMBL" id="PNH03627.1"/>
    </source>
</evidence>
<dbReference type="GO" id="GO:0016829">
    <property type="term" value="F:lyase activity"/>
    <property type="evidence" value="ECO:0007669"/>
    <property type="project" value="UniProtKB-KW"/>
</dbReference>
<protein>
    <submittedName>
        <fullName evidence="4">Glyoxysomal fatty acid beta-oxidation multifunctional protein MFP-a</fullName>
    </submittedName>
</protein>
<sequence length="206" mass="21070">MAPSKQPEALYRVEPDGVAVVTLSYPPLNALHPQSPAHLGPAAHPGPLLAGGRRCAPRSCLPSPVRPVPLFPFPQVLEGGPKPTVAAVQGVALGGGLELAMGCNARVAAPGTTLGLPELQLGIIPGFGGTQRLPRLVGLSRAASMMLTSTPIKAEAGLKAGLVDQVAPPEQLLAAARAYALDIAEGRRARMYSLTRTGAAAWAGFS</sequence>
<dbReference type="GO" id="GO:0016853">
    <property type="term" value="F:isomerase activity"/>
    <property type="evidence" value="ECO:0007669"/>
    <property type="project" value="UniProtKB-KW"/>
</dbReference>
<dbReference type="PANTHER" id="PTHR23309">
    <property type="entry name" value="3-HYDROXYACYL-COA DEHYROGENASE"/>
    <property type="match status" value="1"/>
</dbReference>
<evidence type="ECO:0000256" key="3">
    <source>
        <dbReference type="ARBA" id="ARBA00023268"/>
    </source>
</evidence>
<keyword evidence="5" id="KW-1185">Reference proteome</keyword>
<dbReference type="AlphaFoldDB" id="A0A2J7ZTN0"/>
<proteinExistence type="predicted"/>
<dbReference type="SUPFAM" id="SSF52096">
    <property type="entry name" value="ClpP/crotonase"/>
    <property type="match status" value="1"/>
</dbReference>
<evidence type="ECO:0000256" key="1">
    <source>
        <dbReference type="ARBA" id="ARBA00023235"/>
    </source>
</evidence>
<dbReference type="GO" id="GO:0003857">
    <property type="term" value="F:(3S)-3-hydroxyacyl-CoA dehydrogenase (NAD+) activity"/>
    <property type="evidence" value="ECO:0007669"/>
    <property type="project" value="TreeGrafter"/>
</dbReference>
<keyword evidence="1" id="KW-0413">Isomerase</keyword>
<dbReference type="Pfam" id="PF00378">
    <property type="entry name" value="ECH_1"/>
    <property type="match status" value="1"/>
</dbReference>
<dbReference type="OrthoDB" id="2018133at2759"/>
<evidence type="ECO:0000256" key="2">
    <source>
        <dbReference type="ARBA" id="ARBA00023239"/>
    </source>
</evidence>
<dbReference type="GO" id="GO:0006635">
    <property type="term" value="P:fatty acid beta-oxidation"/>
    <property type="evidence" value="ECO:0007669"/>
    <property type="project" value="TreeGrafter"/>
</dbReference>
<keyword evidence="3" id="KW-0511">Multifunctional enzyme</keyword>
<comment type="caution">
    <text evidence="4">The sequence shown here is derived from an EMBL/GenBank/DDBJ whole genome shotgun (WGS) entry which is preliminary data.</text>
</comment>
<dbReference type="GO" id="GO:0005777">
    <property type="term" value="C:peroxisome"/>
    <property type="evidence" value="ECO:0007669"/>
    <property type="project" value="TreeGrafter"/>
</dbReference>
<dbReference type="Proteomes" id="UP000236333">
    <property type="component" value="Unassembled WGS sequence"/>
</dbReference>
<dbReference type="InterPro" id="IPR029045">
    <property type="entry name" value="ClpP/crotonase-like_dom_sf"/>
</dbReference>
<accession>A0A2J7ZTN0</accession>